<protein>
    <recommendedName>
        <fullName evidence="8">Proline dehydrogenase</fullName>
        <ecNumber evidence="8">1.5.5.2</ecNumber>
    </recommendedName>
</protein>
<dbReference type="PANTHER" id="PTHR13914">
    <property type="entry name" value="PROLINE OXIDASE"/>
    <property type="match status" value="1"/>
</dbReference>
<evidence type="ECO:0000256" key="7">
    <source>
        <dbReference type="ARBA" id="ARBA00048242"/>
    </source>
</evidence>
<dbReference type="Gene3D" id="3.20.20.220">
    <property type="match status" value="1"/>
</dbReference>
<comment type="caution">
    <text evidence="11">The sequence shown here is derived from an EMBL/GenBank/DDBJ whole genome shotgun (WGS) entry which is preliminary data.</text>
</comment>
<feature type="transmembrane region" description="Helical" evidence="9">
    <location>
        <begin position="206"/>
        <end position="229"/>
    </location>
</feature>
<comment type="cofactor">
    <cofactor evidence="1 8">
        <name>FAD</name>
        <dbReference type="ChEBI" id="CHEBI:57692"/>
    </cofactor>
</comment>
<dbReference type="PANTHER" id="PTHR13914:SF29">
    <property type="entry name" value="HYDROXYPROLINE DEHYDROGENASE"/>
    <property type="match status" value="1"/>
</dbReference>
<evidence type="ECO:0000259" key="10">
    <source>
        <dbReference type="Pfam" id="PF01619"/>
    </source>
</evidence>
<dbReference type="GO" id="GO:0004657">
    <property type="term" value="F:proline dehydrogenase activity"/>
    <property type="evidence" value="ECO:0007669"/>
    <property type="project" value="UniProtKB-EC"/>
</dbReference>
<keyword evidence="3 8" id="KW-0285">Flavoprotein</keyword>
<reference evidence="11" key="1">
    <citation type="journal article" date="2019" name="bioRxiv">
        <title>The Genome of the Zebra Mussel, Dreissena polymorpha: A Resource for Invasive Species Research.</title>
        <authorList>
            <person name="McCartney M.A."/>
            <person name="Auch B."/>
            <person name="Kono T."/>
            <person name="Mallez S."/>
            <person name="Zhang Y."/>
            <person name="Obille A."/>
            <person name="Becker A."/>
            <person name="Abrahante J.E."/>
            <person name="Garbe J."/>
            <person name="Badalamenti J.P."/>
            <person name="Herman A."/>
            <person name="Mangelson H."/>
            <person name="Liachko I."/>
            <person name="Sullivan S."/>
            <person name="Sone E.D."/>
            <person name="Koren S."/>
            <person name="Silverstein K.A.T."/>
            <person name="Beckman K.B."/>
            <person name="Gohl D.M."/>
        </authorList>
    </citation>
    <scope>NUCLEOTIDE SEQUENCE</scope>
    <source>
        <strain evidence="11">Duluth1</strain>
        <tissue evidence="11">Whole animal</tissue>
    </source>
</reference>
<evidence type="ECO:0000256" key="4">
    <source>
        <dbReference type="ARBA" id="ARBA00022827"/>
    </source>
</evidence>
<dbReference type="InterPro" id="IPR002872">
    <property type="entry name" value="Proline_DH_dom"/>
</dbReference>
<evidence type="ECO:0000256" key="8">
    <source>
        <dbReference type="RuleBase" id="RU364054"/>
    </source>
</evidence>
<reference evidence="11" key="2">
    <citation type="submission" date="2020-11" db="EMBL/GenBank/DDBJ databases">
        <authorList>
            <person name="McCartney M.A."/>
            <person name="Auch B."/>
            <person name="Kono T."/>
            <person name="Mallez S."/>
            <person name="Becker A."/>
            <person name="Gohl D.M."/>
            <person name="Silverstein K.A.T."/>
            <person name="Koren S."/>
            <person name="Bechman K.B."/>
            <person name="Herman A."/>
            <person name="Abrahante J.E."/>
            <person name="Garbe J."/>
        </authorList>
    </citation>
    <scope>NUCLEOTIDE SEQUENCE</scope>
    <source>
        <strain evidence="11">Duluth1</strain>
        <tissue evidence="11">Whole animal</tissue>
    </source>
</reference>
<feature type="domain" description="Proline dehydrogenase" evidence="10">
    <location>
        <begin position="112"/>
        <end position="211"/>
    </location>
</feature>
<comment type="catalytic activity">
    <reaction evidence="8">
        <text>L-proline + a quinone = (S)-1-pyrroline-5-carboxylate + a quinol + H(+)</text>
        <dbReference type="Rhea" id="RHEA:23784"/>
        <dbReference type="ChEBI" id="CHEBI:15378"/>
        <dbReference type="ChEBI" id="CHEBI:17388"/>
        <dbReference type="ChEBI" id="CHEBI:24646"/>
        <dbReference type="ChEBI" id="CHEBI:60039"/>
        <dbReference type="ChEBI" id="CHEBI:132124"/>
        <dbReference type="EC" id="1.5.5.2"/>
    </reaction>
</comment>
<comment type="function">
    <text evidence="8">Converts proline to delta-1-pyrroline-5-carboxylate.</text>
</comment>
<name>A0A9D4MQI4_DREPO</name>
<keyword evidence="9" id="KW-0812">Transmembrane</keyword>
<dbReference type="GO" id="GO:0071949">
    <property type="term" value="F:FAD binding"/>
    <property type="evidence" value="ECO:0007669"/>
    <property type="project" value="TreeGrafter"/>
</dbReference>
<gene>
    <name evidence="11" type="ORF">DPMN_004042</name>
</gene>
<proteinExistence type="inferred from homology"/>
<dbReference type="SUPFAM" id="SSF51730">
    <property type="entry name" value="FAD-linked oxidoreductase"/>
    <property type="match status" value="1"/>
</dbReference>
<keyword evidence="9" id="KW-1133">Transmembrane helix</keyword>
<evidence type="ECO:0000256" key="9">
    <source>
        <dbReference type="SAM" id="Phobius"/>
    </source>
</evidence>
<organism evidence="11 12">
    <name type="scientific">Dreissena polymorpha</name>
    <name type="common">Zebra mussel</name>
    <name type="synonym">Mytilus polymorpha</name>
    <dbReference type="NCBI Taxonomy" id="45954"/>
    <lineage>
        <taxon>Eukaryota</taxon>
        <taxon>Metazoa</taxon>
        <taxon>Spiralia</taxon>
        <taxon>Lophotrochozoa</taxon>
        <taxon>Mollusca</taxon>
        <taxon>Bivalvia</taxon>
        <taxon>Autobranchia</taxon>
        <taxon>Heteroconchia</taxon>
        <taxon>Euheterodonta</taxon>
        <taxon>Imparidentia</taxon>
        <taxon>Neoheterodontei</taxon>
        <taxon>Myida</taxon>
        <taxon>Dreissenoidea</taxon>
        <taxon>Dreissenidae</taxon>
        <taxon>Dreissena</taxon>
    </lineage>
</organism>
<keyword evidence="9" id="KW-0472">Membrane</keyword>
<evidence type="ECO:0000256" key="6">
    <source>
        <dbReference type="ARBA" id="ARBA00023062"/>
    </source>
</evidence>
<evidence type="ECO:0000256" key="2">
    <source>
        <dbReference type="ARBA" id="ARBA00005869"/>
    </source>
</evidence>
<dbReference type="InterPro" id="IPR015659">
    <property type="entry name" value="Proline_oxidase"/>
</dbReference>
<dbReference type="EC" id="1.5.5.2" evidence="8"/>
<keyword evidence="5 8" id="KW-0560">Oxidoreductase</keyword>
<dbReference type="InterPro" id="IPR029041">
    <property type="entry name" value="FAD-linked_oxidoreductase-like"/>
</dbReference>
<evidence type="ECO:0000313" key="11">
    <source>
        <dbReference type="EMBL" id="KAH3880129.1"/>
    </source>
</evidence>
<evidence type="ECO:0000256" key="5">
    <source>
        <dbReference type="ARBA" id="ARBA00023002"/>
    </source>
</evidence>
<comment type="similarity">
    <text evidence="2 8">Belongs to the proline oxidase family.</text>
</comment>
<sequence>MNSSRRLLGRRLFDRLMKVTFYGQFVAGETRAELLASSSSLLKAGVRPILCVPIEEDKGANVSEAAVYERNFRMVMECVRTSPEVCKDVPVAQLKLTAVVPGRLCGILSEQVTCPAKHYELLEKIRGYMDGEPVDLGFLEAGDQRALEAALSRVRDICRLSEELGVLLLIDAEYTDLNPALRLISLAAMLKFNKKRPLVAYTYQNYLKACFVIYKNYLLFYTIIMFLSVKK</sequence>
<dbReference type="Proteomes" id="UP000828390">
    <property type="component" value="Unassembled WGS sequence"/>
</dbReference>
<evidence type="ECO:0000256" key="3">
    <source>
        <dbReference type="ARBA" id="ARBA00022630"/>
    </source>
</evidence>
<dbReference type="EMBL" id="JAIWYP010000001">
    <property type="protein sequence ID" value="KAH3880129.1"/>
    <property type="molecule type" value="Genomic_DNA"/>
</dbReference>
<dbReference type="Pfam" id="PF01619">
    <property type="entry name" value="Pro_dh"/>
    <property type="match status" value="1"/>
</dbReference>
<keyword evidence="12" id="KW-1185">Reference proteome</keyword>
<keyword evidence="4 8" id="KW-0274">FAD</keyword>
<accession>A0A9D4MQI4</accession>
<dbReference type="GO" id="GO:0005739">
    <property type="term" value="C:mitochondrion"/>
    <property type="evidence" value="ECO:0007669"/>
    <property type="project" value="TreeGrafter"/>
</dbReference>
<dbReference type="AlphaFoldDB" id="A0A9D4MQI4"/>
<evidence type="ECO:0000313" key="12">
    <source>
        <dbReference type="Proteomes" id="UP000828390"/>
    </source>
</evidence>
<keyword evidence="6 8" id="KW-0642">Proline metabolism</keyword>
<evidence type="ECO:0000256" key="1">
    <source>
        <dbReference type="ARBA" id="ARBA00001974"/>
    </source>
</evidence>
<dbReference type="GO" id="GO:0010133">
    <property type="term" value="P:L-proline catabolic process to L-glutamate"/>
    <property type="evidence" value="ECO:0007669"/>
    <property type="project" value="TreeGrafter"/>
</dbReference>
<comment type="catalytic activity">
    <reaction evidence="7">
        <text>trans-4-hydroxy-L-proline + a quinone = (3R,5S)-1-pyrroline-3-hydroxy-5-carboxylate + a quinol + H(+)</text>
        <dbReference type="Rhea" id="RHEA:52512"/>
        <dbReference type="ChEBI" id="CHEBI:15378"/>
        <dbReference type="ChEBI" id="CHEBI:24646"/>
        <dbReference type="ChEBI" id="CHEBI:58375"/>
        <dbReference type="ChEBI" id="CHEBI:62612"/>
        <dbReference type="ChEBI" id="CHEBI:132124"/>
        <dbReference type="EC" id="1.5.5.3"/>
    </reaction>
</comment>